<reference evidence="1 2" key="1">
    <citation type="submission" date="2024-10" db="EMBL/GenBank/DDBJ databases">
        <title>Updated reference genomes for cyclostephanoid diatoms.</title>
        <authorList>
            <person name="Roberts W.R."/>
            <person name="Alverson A.J."/>
        </authorList>
    </citation>
    <scope>NUCLEOTIDE SEQUENCE [LARGE SCALE GENOMIC DNA]</scope>
    <source>
        <strain evidence="1 2">AJA228-03</strain>
    </source>
</reference>
<accession>A0ABD3RYG6</accession>
<keyword evidence="2" id="KW-1185">Reference proteome</keyword>
<gene>
    <name evidence="1" type="ORF">ACHAXA_007118</name>
</gene>
<name>A0ABD3RYG6_9STRA</name>
<evidence type="ECO:0000313" key="2">
    <source>
        <dbReference type="Proteomes" id="UP001530377"/>
    </source>
</evidence>
<sequence length="83" mass="9362">MSDADKDYCTCLNQQCCGGSNKCNKNRSTCTSCGINCVETSEIMPWNQDVMEENTCYEDFDFDSQSDFCAWSCSSDLGFDQQE</sequence>
<proteinExistence type="predicted"/>
<dbReference type="Proteomes" id="UP001530377">
    <property type="component" value="Unassembled WGS sequence"/>
</dbReference>
<dbReference type="EMBL" id="JALLPB020000112">
    <property type="protein sequence ID" value="KAL3817264.1"/>
    <property type="molecule type" value="Genomic_DNA"/>
</dbReference>
<comment type="caution">
    <text evidence="1">The sequence shown here is derived from an EMBL/GenBank/DDBJ whole genome shotgun (WGS) entry which is preliminary data.</text>
</comment>
<dbReference type="AlphaFoldDB" id="A0ABD3RYG6"/>
<evidence type="ECO:0000313" key="1">
    <source>
        <dbReference type="EMBL" id="KAL3817264.1"/>
    </source>
</evidence>
<protein>
    <submittedName>
        <fullName evidence="1">Uncharacterized protein</fullName>
    </submittedName>
</protein>
<organism evidence="1 2">
    <name type="scientific">Cyclostephanos tholiformis</name>
    <dbReference type="NCBI Taxonomy" id="382380"/>
    <lineage>
        <taxon>Eukaryota</taxon>
        <taxon>Sar</taxon>
        <taxon>Stramenopiles</taxon>
        <taxon>Ochrophyta</taxon>
        <taxon>Bacillariophyta</taxon>
        <taxon>Coscinodiscophyceae</taxon>
        <taxon>Thalassiosirophycidae</taxon>
        <taxon>Stephanodiscales</taxon>
        <taxon>Stephanodiscaceae</taxon>
        <taxon>Cyclostephanos</taxon>
    </lineage>
</organism>